<dbReference type="Gene3D" id="3.20.20.140">
    <property type="entry name" value="Metal-dependent hydrolases"/>
    <property type="match status" value="1"/>
</dbReference>
<dbReference type="GO" id="GO:0046872">
    <property type="term" value="F:metal ion binding"/>
    <property type="evidence" value="ECO:0007669"/>
    <property type="project" value="UniProtKB-KW"/>
</dbReference>
<evidence type="ECO:0000256" key="1">
    <source>
        <dbReference type="ARBA" id="ARBA00009275"/>
    </source>
</evidence>
<feature type="binding site" evidence="5">
    <location>
        <position position="157"/>
    </location>
    <ligand>
        <name>a divalent metal cation</name>
        <dbReference type="ChEBI" id="CHEBI:60240"/>
        <label>2</label>
    </ligand>
</feature>
<keyword evidence="3" id="KW-0378">Hydrolase</keyword>
<organism evidence="6 7">
    <name type="scientific">Blastocystis sp. subtype 1 (strain ATCC 50177 / NandII)</name>
    <dbReference type="NCBI Taxonomy" id="478820"/>
    <lineage>
        <taxon>Eukaryota</taxon>
        <taxon>Sar</taxon>
        <taxon>Stramenopiles</taxon>
        <taxon>Bigyra</taxon>
        <taxon>Opalozoa</taxon>
        <taxon>Opalinata</taxon>
        <taxon>Blastocystidae</taxon>
        <taxon>Blastocystis</taxon>
    </lineage>
</organism>
<dbReference type="SUPFAM" id="SSF51556">
    <property type="entry name" value="Metallo-dependent hydrolases"/>
    <property type="match status" value="1"/>
</dbReference>
<dbReference type="Pfam" id="PF01026">
    <property type="entry name" value="TatD_DNase"/>
    <property type="match status" value="1"/>
</dbReference>
<gene>
    <name evidence="6" type="ORF">AV274_1136</name>
</gene>
<evidence type="ECO:0000256" key="4">
    <source>
        <dbReference type="ARBA" id="ARBA00093287"/>
    </source>
</evidence>
<comment type="similarity">
    <text evidence="1">Belongs to the metallo-dependent hydrolases superfamily. TatD-type hydrolase family.</text>
</comment>
<feature type="binding site" evidence="5">
    <location>
        <position position="10"/>
    </location>
    <ligand>
        <name>a divalent metal cation</name>
        <dbReference type="ChEBI" id="CHEBI:60240"/>
        <label>1</label>
    </ligand>
</feature>
<dbReference type="InterPro" id="IPR001130">
    <property type="entry name" value="TatD-like"/>
</dbReference>
<dbReference type="PIRSF" id="PIRSF005902">
    <property type="entry name" value="DNase_TatD"/>
    <property type="match status" value="1"/>
</dbReference>
<feature type="binding site" evidence="5">
    <location>
        <position position="93"/>
    </location>
    <ligand>
        <name>a divalent metal cation</name>
        <dbReference type="ChEBI" id="CHEBI:60240"/>
        <label>1</label>
    </ligand>
</feature>
<keyword evidence="2 5" id="KW-0479">Metal-binding</keyword>
<dbReference type="Proteomes" id="UP000078348">
    <property type="component" value="Unassembled WGS sequence"/>
</dbReference>
<name>A0A196SJ95_BLAHN</name>
<dbReference type="OrthoDB" id="413993at2759"/>
<accession>A0A196SJ95</accession>
<dbReference type="InterPro" id="IPR032466">
    <property type="entry name" value="Metal_Hydrolase"/>
</dbReference>
<sequence length="253" mass="28208">MNMFCDSHCHPSSSRFNSTLDRTIQEAKNSGLLYVIGVAEGYEDSVRLLRLSDEYPEIRPCLGIHPWNVHNENVDEVENLIESSHKRIVGIGEIGLDFAQSTLERNPNMKELQILVFQRQLQLALDYGLPVNIHSRYAGHYCTDTAISMGLKKVHMHAYDGSGKSIRKGLAAGFSYSIPSSSGSSQVFQRLIAQVPIDRMLLETDSPDMGVGDEVNTFSNCHLAADAIHTMKAIPLEMIYEQTTKNCVSLYSL</sequence>
<reference evidence="6 7" key="1">
    <citation type="submission" date="2016-05" db="EMBL/GenBank/DDBJ databases">
        <title>Nuclear genome of Blastocystis sp. subtype 1 NandII.</title>
        <authorList>
            <person name="Gentekaki E."/>
            <person name="Curtis B."/>
            <person name="Stairs C."/>
            <person name="Eme L."/>
            <person name="Herman E."/>
            <person name="Klimes V."/>
            <person name="Arias M.C."/>
            <person name="Elias M."/>
            <person name="Hilliou F."/>
            <person name="Klute M."/>
            <person name="Malik S.-B."/>
            <person name="Pightling A."/>
            <person name="Rachubinski R."/>
            <person name="Salas D."/>
            <person name="Schlacht A."/>
            <person name="Suga H."/>
            <person name="Archibald J."/>
            <person name="Ball S.G."/>
            <person name="Clark G."/>
            <person name="Dacks J."/>
            <person name="Van Der Giezen M."/>
            <person name="Tsaousis A."/>
            <person name="Roger A."/>
        </authorList>
    </citation>
    <scope>NUCLEOTIDE SEQUENCE [LARGE SCALE GENOMIC DNA]</scope>
    <source>
        <strain evidence="7">ATCC 50177 / NandII</strain>
    </source>
</reference>
<dbReference type="PANTHER" id="PTHR46317:SF1">
    <property type="entry name" value="HYDROLASE, TATD FAMILY"/>
    <property type="match status" value="1"/>
</dbReference>
<protein>
    <submittedName>
        <fullName evidence="6">Deoxyribonuclease TATDN3</fullName>
    </submittedName>
</protein>
<keyword evidence="7" id="KW-1185">Reference proteome</keyword>
<dbReference type="GO" id="GO:0016788">
    <property type="term" value="F:hydrolase activity, acting on ester bonds"/>
    <property type="evidence" value="ECO:0007669"/>
    <property type="project" value="InterPro"/>
</dbReference>
<evidence type="ECO:0000256" key="5">
    <source>
        <dbReference type="PIRSR" id="PIRSR005902-1"/>
    </source>
</evidence>
<feature type="binding site" evidence="5">
    <location>
        <position position="205"/>
    </location>
    <ligand>
        <name>a divalent metal cation</name>
        <dbReference type="ChEBI" id="CHEBI:60240"/>
        <label>1</label>
    </ligand>
</feature>
<dbReference type="CDD" id="cd01310">
    <property type="entry name" value="TatD_DNAse"/>
    <property type="match status" value="1"/>
</dbReference>
<dbReference type="AlphaFoldDB" id="A0A196SJ95"/>
<dbReference type="EMBL" id="LXWW01000045">
    <property type="protein sequence ID" value="OAO17110.1"/>
    <property type="molecule type" value="Genomic_DNA"/>
</dbReference>
<dbReference type="STRING" id="478820.A0A196SJ95"/>
<feature type="binding site" evidence="5">
    <location>
        <position position="134"/>
    </location>
    <ligand>
        <name>a divalent metal cation</name>
        <dbReference type="ChEBI" id="CHEBI:60240"/>
        <label>2</label>
    </ligand>
</feature>
<comment type="caution">
    <text evidence="6">The sequence shown here is derived from an EMBL/GenBank/DDBJ whole genome shotgun (WGS) entry which is preliminary data.</text>
</comment>
<evidence type="ECO:0000256" key="2">
    <source>
        <dbReference type="ARBA" id="ARBA00022723"/>
    </source>
</evidence>
<evidence type="ECO:0000313" key="6">
    <source>
        <dbReference type="EMBL" id="OAO17110.1"/>
    </source>
</evidence>
<comment type="function">
    <text evidence="4">Exhibits 3'-exonuclease activities and apurinic/apyrimidinic (AP) endonuclease (in vitro). Show preferential AP endonuclease activity on double-stranded DNA substrates and 3'- exonuclease activity on single-stranded DNA.</text>
</comment>
<dbReference type="PANTHER" id="PTHR46317">
    <property type="entry name" value="HYDROLASE OF PHP SUPERFAMILY-RELATED PROTEIN"/>
    <property type="match status" value="1"/>
</dbReference>
<feature type="binding site" evidence="5">
    <location>
        <position position="8"/>
    </location>
    <ligand>
        <name>a divalent metal cation</name>
        <dbReference type="ChEBI" id="CHEBI:60240"/>
        <label>1</label>
    </ligand>
</feature>
<proteinExistence type="inferred from homology"/>
<evidence type="ECO:0000256" key="3">
    <source>
        <dbReference type="ARBA" id="ARBA00022801"/>
    </source>
</evidence>
<evidence type="ECO:0000313" key="7">
    <source>
        <dbReference type="Proteomes" id="UP000078348"/>
    </source>
</evidence>